<feature type="region of interest" description="Disordered" evidence="1">
    <location>
        <begin position="1"/>
        <end position="34"/>
    </location>
</feature>
<feature type="domain" description="Plus3" evidence="2">
    <location>
        <begin position="192"/>
        <end position="322"/>
    </location>
</feature>
<keyword evidence="5" id="KW-1185">Reference proteome</keyword>
<dbReference type="STRING" id="59895.A0A103Y174"/>
<dbReference type="InterPro" id="IPR036128">
    <property type="entry name" value="Plus3-like_sf"/>
</dbReference>
<organism evidence="4 5">
    <name type="scientific">Cynara cardunculus var. scolymus</name>
    <name type="common">Globe artichoke</name>
    <name type="synonym">Cynara scolymus</name>
    <dbReference type="NCBI Taxonomy" id="59895"/>
    <lineage>
        <taxon>Eukaryota</taxon>
        <taxon>Viridiplantae</taxon>
        <taxon>Streptophyta</taxon>
        <taxon>Embryophyta</taxon>
        <taxon>Tracheophyta</taxon>
        <taxon>Spermatophyta</taxon>
        <taxon>Magnoliopsida</taxon>
        <taxon>eudicotyledons</taxon>
        <taxon>Gunneridae</taxon>
        <taxon>Pentapetalae</taxon>
        <taxon>asterids</taxon>
        <taxon>campanulids</taxon>
        <taxon>Asterales</taxon>
        <taxon>Asteraceae</taxon>
        <taxon>Carduoideae</taxon>
        <taxon>Cardueae</taxon>
        <taxon>Carduinae</taxon>
        <taxon>Cynara</taxon>
    </lineage>
</organism>
<feature type="domain" description="DM2" evidence="3">
    <location>
        <begin position="42"/>
        <end position="125"/>
    </location>
</feature>
<sequence length="375" mass="43218">MRDSDTFDLCSMEKREGEDGRNRVKGSSKSNRNKRKATFAKKMEFIGWGSRPLVAFLVSIGKDPSKPLSQQAVANIINKYVLESNLIHPEKKRQVVCDEKLSYLFRKKTITRNRIHDLLDPHFPDNYESSEDDSENYQKVDTGLPFEKQLVSGTEVMGASFQMEKELETSKMSFAAIVPEKEIGSPKTRFAAIVPENIKLLYLKRTLVEDLLRNCENFGKRLIGSYIRIKSDPNDYLQKNSYQLHPVTGVKTIAENGENVGKEVFLQVPNMMKDISIGMLSDCNFSKGEVEKKAIMLHEDITKHWIPRELIHLQNHIDRANEKGWRNEYPLLIHYLERREVLKKPSEQTRLLLEVPKVIADTIQKEPTLLITDKI</sequence>
<dbReference type="EMBL" id="LEKV01003363">
    <property type="protein sequence ID" value="KVI00659.1"/>
    <property type="molecule type" value="Genomic_DNA"/>
</dbReference>
<dbReference type="SUPFAM" id="SSF47592">
    <property type="entry name" value="SWIB/MDM2 domain"/>
    <property type="match status" value="1"/>
</dbReference>
<feature type="compositionally biased region" description="Basic residues" evidence="1">
    <location>
        <begin position="23"/>
        <end position="34"/>
    </location>
</feature>
<dbReference type="PROSITE" id="PS51925">
    <property type="entry name" value="SWIB_MDM2"/>
    <property type="match status" value="1"/>
</dbReference>
<dbReference type="InterPro" id="IPR045894">
    <property type="entry name" value="At5g08430-like"/>
</dbReference>
<dbReference type="Proteomes" id="UP000243975">
    <property type="component" value="Unassembled WGS sequence"/>
</dbReference>
<evidence type="ECO:0000259" key="2">
    <source>
        <dbReference type="PROSITE" id="PS51360"/>
    </source>
</evidence>
<dbReference type="Gene3D" id="3.90.70.200">
    <property type="entry name" value="Plus-3 domain"/>
    <property type="match status" value="1"/>
</dbReference>
<reference evidence="4 5" key="1">
    <citation type="journal article" date="2016" name="Sci. Rep.">
        <title>The genome sequence of the outbreeding globe artichoke constructed de novo incorporating a phase-aware low-pass sequencing strategy of F1 progeny.</title>
        <authorList>
            <person name="Scaglione D."/>
            <person name="Reyes-Chin-Wo S."/>
            <person name="Acquadro A."/>
            <person name="Froenicke L."/>
            <person name="Portis E."/>
            <person name="Beitel C."/>
            <person name="Tirone M."/>
            <person name="Mauro R."/>
            <person name="Lo Monaco A."/>
            <person name="Mauromicale G."/>
            <person name="Faccioli P."/>
            <person name="Cattivelli L."/>
            <person name="Rieseberg L."/>
            <person name="Michelmore R."/>
            <person name="Lanteri S."/>
        </authorList>
    </citation>
    <scope>NUCLEOTIDE SEQUENCE [LARGE SCALE GENOMIC DNA]</scope>
    <source>
        <strain evidence="4">2C</strain>
    </source>
</reference>
<dbReference type="InterPro" id="IPR058668">
    <property type="entry name" value="NERD_dom"/>
</dbReference>
<dbReference type="AlphaFoldDB" id="A0A103Y174"/>
<dbReference type="InterPro" id="IPR004343">
    <property type="entry name" value="Plus-3_dom"/>
</dbReference>
<dbReference type="Gramene" id="KVI00659">
    <property type="protein sequence ID" value="KVI00659"/>
    <property type="gene ID" value="Ccrd_021088"/>
</dbReference>
<gene>
    <name evidence="4" type="ORF">Ccrd_021088</name>
</gene>
<dbReference type="PROSITE" id="PS51360">
    <property type="entry name" value="PLUS3"/>
    <property type="match status" value="1"/>
</dbReference>
<dbReference type="SUPFAM" id="SSF159042">
    <property type="entry name" value="Plus3-like"/>
    <property type="match status" value="1"/>
</dbReference>
<feature type="compositionally biased region" description="Basic and acidic residues" evidence="1">
    <location>
        <begin position="1"/>
        <end position="22"/>
    </location>
</feature>
<dbReference type="InterPro" id="IPR003121">
    <property type="entry name" value="SWIB_MDM2_domain"/>
</dbReference>
<dbReference type="Pfam" id="PF25980">
    <property type="entry name" value="NERD_plant"/>
    <property type="match status" value="1"/>
</dbReference>
<dbReference type="Gene3D" id="1.10.245.10">
    <property type="entry name" value="SWIB/MDM2 domain"/>
    <property type="match status" value="1"/>
</dbReference>
<protein>
    <submittedName>
        <fullName evidence="4">Plus-3</fullName>
    </submittedName>
</protein>
<evidence type="ECO:0000313" key="5">
    <source>
        <dbReference type="Proteomes" id="UP000243975"/>
    </source>
</evidence>
<dbReference type="PANTHER" id="PTHR46851">
    <property type="entry name" value="OS01G0884500 PROTEIN"/>
    <property type="match status" value="1"/>
</dbReference>
<dbReference type="Pfam" id="PF03126">
    <property type="entry name" value="Plus-3"/>
    <property type="match status" value="1"/>
</dbReference>
<comment type="caution">
    <text evidence="4">The sequence shown here is derived from an EMBL/GenBank/DDBJ whole genome shotgun (WGS) entry which is preliminary data.</text>
</comment>
<accession>A0A103Y174</accession>
<dbReference type="PANTHER" id="PTHR46851:SF11">
    <property type="entry name" value="GYF DOMAIN-CONTAINING PROTEIN"/>
    <property type="match status" value="1"/>
</dbReference>
<name>A0A103Y174_CYNCS</name>
<dbReference type="GO" id="GO:0003677">
    <property type="term" value="F:DNA binding"/>
    <property type="evidence" value="ECO:0007669"/>
    <property type="project" value="InterPro"/>
</dbReference>
<dbReference type="OMA" id="HWIAREI"/>
<dbReference type="SMART" id="SM00719">
    <property type="entry name" value="Plus3"/>
    <property type="match status" value="1"/>
</dbReference>
<dbReference type="CDD" id="cd10567">
    <property type="entry name" value="SWIB-MDM2_like"/>
    <property type="match status" value="1"/>
</dbReference>
<evidence type="ECO:0000313" key="4">
    <source>
        <dbReference type="EMBL" id="KVI00659.1"/>
    </source>
</evidence>
<evidence type="ECO:0000259" key="3">
    <source>
        <dbReference type="PROSITE" id="PS51925"/>
    </source>
</evidence>
<proteinExistence type="predicted"/>
<dbReference type="Pfam" id="PF02201">
    <property type="entry name" value="SWIB"/>
    <property type="match status" value="1"/>
</dbReference>
<evidence type="ECO:0000256" key="1">
    <source>
        <dbReference type="SAM" id="MobiDB-lite"/>
    </source>
</evidence>
<dbReference type="InterPro" id="IPR036885">
    <property type="entry name" value="SWIB_MDM2_dom_sf"/>
</dbReference>